<feature type="region of interest" description="Disordered" evidence="1">
    <location>
        <begin position="176"/>
        <end position="219"/>
    </location>
</feature>
<accession>A0A0R1U2G7</accession>
<feature type="signal peptide" evidence="2">
    <location>
        <begin position="1"/>
        <end position="22"/>
    </location>
</feature>
<protein>
    <recommendedName>
        <fullName evidence="5">DUF4352 domain-containing protein</fullName>
    </recommendedName>
</protein>
<feature type="chain" id="PRO_5038683139" description="DUF4352 domain-containing protein" evidence="2">
    <location>
        <begin position="23"/>
        <end position="315"/>
    </location>
</feature>
<proteinExistence type="predicted"/>
<reference evidence="3 4" key="1">
    <citation type="journal article" date="2015" name="Genome Announc.">
        <title>Expanding the biotechnology potential of lactobacilli through comparative genomics of 213 strains and associated genera.</title>
        <authorList>
            <person name="Sun Z."/>
            <person name="Harris H.M."/>
            <person name="McCann A."/>
            <person name="Guo C."/>
            <person name="Argimon S."/>
            <person name="Zhang W."/>
            <person name="Yang X."/>
            <person name="Jeffery I.B."/>
            <person name="Cooney J.C."/>
            <person name="Kagawa T.F."/>
            <person name="Liu W."/>
            <person name="Song Y."/>
            <person name="Salvetti E."/>
            <person name="Wrobel A."/>
            <person name="Rasinkangas P."/>
            <person name="Parkhill J."/>
            <person name="Rea M.C."/>
            <person name="O'Sullivan O."/>
            <person name="Ritari J."/>
            <person name="Douillard F.P."/>
            <person name="Paul Ross R."/>
            <person name="Yang R."/>
            <person name="Briner A.E."/>
            <person name="Felis G.E."/>
            <person name="de Vos W.M."/>
            <person name="Barrangou R."/>
            <person name="Klaenhammer T.R."/>
            <person name="Caufield P.W."/>
            <person name="Cui Y."/>
            <person name="Zhang H."/>
            <person name="O'Toole P.W."/>
        </authorList>
    </citation>
    <scope>NUCLEOTIDE SEQUENCE [LARGE SCALE GENOMIC DNA]</scope>
    <source>
        <strain evidence="3 4">DSM 15945</strain>
    </source>
</reference>
<dbReference type="PROSITE" id="PS51257">
    <property type="entry name" value="PROKAR_LIPOPROTEIN"/>
    <property type="match status" value="1"/>
</dbReference>
<evidence type="ECO:0000256" key="2">
    <source>
        <dbReference type="SAM" id="SignalP"/>
    </source>
</evidence>
<evidence type="ECO:0008006" key="5">
    <source>
        <dbReference type="Google" id="ProtNLM"/>
    </source>
</evidence>
<sequence>MKKKYILTLGIAVLLVLGGCGAKQSSSDQSSSSSSSQQVTKVAYQNLSAKQRKQVSFRFQAKSDAGSDTLYNVTAKITNKTKRAITFKRSAFFIDQTASGKTIKADATGRVTVQPGKKITIKKLFIDVNVSVFKGAGTFYYLNTDYPLAYTYHAHQGSGTTATSLKDSAAKAAQSQAATTTSSSSSAATSNSSSKATSANANSTSGSSNSNATAGSSTVNSKNLTQSQLQAWAFKHASAGYTFAVTPNDFTFTFGTNSDGEATVTVAENHSSSNMQAQNADPNTNPTVASYTVNAQGELVNTYTQQVVASTYDAN</sequence>
<dbReference type="OrthoDB" id="2262426at2"/>
<name>A0A0R1U2G7_9LACO</name>
<dbReference type="RefSeq" id="WP_056956297.1">
    <property type="nucleotide sequence ID" value="NZ_AZFJ01000020.1"/>
</dbReference>
<dbReference type="STRING" id="1423783.FC50_GL002305"/>
<gene>
    <name evidence="3" type="ORF">FC50_GL002305</name>
</gene>
<dbReference type="PATRIC" id="fig|1423783.4.peg.2358"/>
<evidence type="ECO:0000313" key="3">
    <source>
        <dbReference type="EMBL" id="KRL87519.1"/>
    </source>
</evidence>
<evidence type="ECO:0000256" key="1">
    <source>
        <dbReference type="SAM" id="MobiDB-lite"/>
    </source>
</evidence>
<feature type="compositionally biased region" description="Low complexity" evidence="1">
    <location>
        <begin position="176"/>
        <end position="218"/>
    </location>
</feature>
<keyword evidence="4" id="KW-1185">Reference proteome</keyword>
<dbReference type="EMBL" id="AZFJ01000020">
    <property type="protein sequence ID" value="KRL87519.1"/>
    <property type="molecule type" value="Genomic_DNA"/>
</dbReference>
<evidence type="ECO:0000313" key="4">
    <source>
        <dbReference type="Proteomes" id="UP000051922"/>
    </source>
</evidence>
<organism evidence="3 4">
    <name type="scientific">Lacticaseibacillus pantheris DSM 15945 = JCM 12539 = NBRC 106106</name>
    <dbReference type="NCBI Taxonomy" id="1423783"/>
    <lineage>
        <taxon>Bacteria</taxon>
        <taxon>Bacillati</taxon>
        <taxon>Bacillota</taxon>
        <taxon>Bacilli</taxon>
        <taxon>Lactobacillales</taxon>
        <taxon>Lactobacillaceae</taxon>
        <taxon>Lacticaseibacillus</taxon>
    </lineage>
</organism>
<dbReference type="Proteomes" id="UP000051922">
    <property type="component" value="Unassembled WGS sequence"/>
</dbReference>
<keyword evidence="2" id="KW-0732">Signal</keyword>
<comment type="caution">
    <text evidence="3">The sequence shown here is derived from an EMBL/GenBank/DDBJ whole genome shotgun (WGS) entry which is preliminary data.</text>
</comment>
<dbReference type="AlphaFoldDB" id="A0A0R1U2G7"/>